<protein>
    <submittedName>
        <fullName evidence="3">Uncharacterized protein</fullName>
    </submittedName>
</protein>
<sequence>MFLYKMFSECINVERLLVVIGHRFKKELKFIIYQEIEEFDVVIVASLDRLTRRSSDFSDAVQLFTKNHISLFIIMAPIDLFGDGISLLVDFDKSSCYTTTVKMWANAFWTQVAIPFDQVIEQLKTLFSGFIQLSIYVGRYYEQIKSIEIKFGEKFIDSFRNDKVLTGFYFSRTFPGKFNQTSSSINNSNKNQIIFLKGLIFLSESSKNPQVPAHSYKSIDKPTYQKNNDEYNIEIEDENEKDDFFIVSPGKFNQTFSSISTSNENQIIFLKSLISLSESSKNPQVSAHSYKSIDKPTYQKNNDEYNIEIEDENEKDGFFIVNKINQFSETIRENEKLCF</sequence>
<dbReference type="InParanoid" id="F0ZZT6"/>
<dbReference type="RefSeq" id="XP_003292930.1">
    <property type="nucleotide sequence ID" value="XM_003292882.1"/>
</dbReference>
<dbReference type="PANTHER" id="PTHR30461:SF2">
    <property type="entry name" value="SERINE RECOMBINASE PINE-RELATED"/>
    <property type="match status" value="1"/>
</dbReference>
<evidence type="ECO:0000313" key="3">
    <source>
        <dbReference type="EMBL" id="EGC30535.1"/>
    </source>
</evidence>
<proteinExistence type="predicted"/>
<keyword evidence="2" id="KW-0233">DNA recombination</keyword>
<dbReference type="SUPFAM" id="SSF53041">
    <property type="entry name" value="Resolvase-like"/>
    <property type="match status" value="1"/>
</dbReference>
<keyword evidence="4" id="KW-1185">Reference proteome</keyword>
<dbReference type="AlphaFoldDB" id="F0ZZT6"/>
<dbReference type="EMBL" id="GL871321">
    <property type="protein sequence ID" value="EGC30535.1"/>
    <property type="molecule type" value="Genomic_DNA"/>
</dbReference>
<dbReference type="Gene3D" id="3.40.50.1390">
    <property type="entry name" value="Resolvase, N-terminal catalytic domain"/>
    <property type="match status" value="1"/>
</dbReference>
<gene>
    <name evidence="3" type="ORF">DICPUDRAFT_83534</name>
</gene>
<evidence type="ECO:0000256" key="1">
    <source>
        <dbReference type="ARBA" id="ARBA00023125"/>
    </source>
</evidence>
<keyword evidence="1" id="KW-0238">DNA-binding</keyword>
<dbReference type="KEGG" id="dpp:DICPUDRAFT_83534"/>
<dbReference type="GO" id="GO:0000150">
    <property type="term" value="F:DNA strand exchange activity"/>
    <property type="evidence" value="ECO:0000318"/>
    <property type="project" value="GO_Central"/>
</dbReference>
<dbReference type="GO" id="GO:0006310">
    <property type="term" value="P:DNA recombination"/>
    <property type="evidence" value="ECO:0000318"/>
    <property type="project" value="GO_Central"/>
</dbReference>
<dbReference type="InterPro" id="IPR036162">
    <property type="entry name" value="Resolvase-like_N_sf"/>
</dbReference>
<organism evidence="3 4">
    <name type="scientific">Dictyostelium purpureum</name>
    <name type="common">Slime mold</name>
    <dbReference type="NCBI Taxonomy" id="5786"/>
    <lineage>
        <taxon>Eukaryota</taxon>
        <taxon>Amoebozoa</taxon>
        <taxon>Evosea</taxon>
        <taxon>Eumycetozoa</taxon>
        <taxon>Dictyostelia</taxon>
        <taxon>Dictyosteliales</taxon>
        <taxon>Dictyosteliaceae</taxon>
        <taxon>Dictyostelium</taxon>
    </lineage>
</organism>
<dbReference type="GeneID" id="10510326"/>
<reference evidence="4" key="1">
    <citation type="journal article" date="2011" name="Genome Biol.">
        <title>Comparative genomics of the social amoebae Dictyostelium discoideum and Dictyostelium purpureum.</title>
        <authorList>
            <consortium name="US DOE Joint Genome Institute (JGI-PGF)"/>
            <person name="Sucgang R."/>
            <person name="Kuo A."/>
            <person name="Tian X."/>
            <person name="Salerno W."/>
            <person name="Parikh A."/>
            <person name="Feasley C.L."/>
            <person name="Dalin E."/>
            <person name="Tu H."/>
            <person name="Huang E."/>
            <person name="Barry K."/>
            <person name="Lindquist E."/>
            <person name="Shapiro H."/>
            <person name="Bruce D."/>
            <person name="Schmutz J."/>
            <person name="Salamov A."/>
            <person name="Fey P."/>
            <person name="Gaudet P."/>
            <person name="Anjard C."/>
            <person name="Babu M.M."/>
            <person name="Basu S."/>
            <person name="Bushmanova Y."/>
            <person name="van der Wel H."/>
            <person name="Katoh-Kurasawa M."/>
            <person name="Dinh C."/>
            <person name="Coutinho P.M."/>
            <person name="Saito T."/>
            <person name="Elias M."/>
            <person name="Schaap P."/>
            <person name="Kay R.R."/>
            <person name="Henrissat B."/>
            <person name="Eichinger L."/>
            <person name="Rivero F."/>
            <person name="Putnam N.H."/>
            <person name="West C.M."/>
            <person name="Loomis W.F."/>
            <person name="Chisholm R.L."/>
            <person name="Shaulsky G."/>
            <person name="Strassmann J.E."/>
            <person name="Queller D.C."/>
            <person name="Kuspa A."/>
            <person name="Grigoriev I.V."/>
        </authorList>
    </citation>
    <scope>NUCLEOTIDE SEQUENCE [LARGE SCALE GENOMIC DNA]</scope>
    <source>
        <strain evidence="4">QSDP1</strain>
    </source>
</reference>
<evidence type="ECO:0000313" key="4">
    <source>
        <dbReference type="Proteomes" id="UP000001064"/>
    </source>
</evidence>
<dbReference type="GO" id="GO:0003677">
    <property type="term" value="F:DNA binding"/>
    <property type="evidence" value="ECO:0007669"/>
    <property type="project" value="UniProtKB-KW"/>
</dbReference>
<dbReference type="PANTHER" id="PTHR30461">
    <property type="entry name" value="DNA-INVERTASE FROM LAMBDOID PROPHAGE"/>
    <property type="match status" value="1"/>
</dbReference>
<dbReference type="Proteomes" id="UP000001064">
    <property type="component" value="Unassembled WGS sequence"/>
</dbReference>
<evidence type="ECO:0000256" key="2">
    <source>
        <dbReference type="ARBA" id="ARBA00023172"/>
    </source>
</evidence>
<name>F0ZZT6_DICPU</name>
<dbReference type="VEuPathDB" id="AmoebaDB:DICPUDRAFT_83534"/>
<dbReference type="OrthoDB" id="23217at2759"/>
<dbReference type="InterPro" id="IPR050639">
    <property type="entry name" value="SSR_resolvase"/>
</dbReference>
<accession>F0ZZT6</accession>